<accession>A0ABT1DRY7</accession>
<dbReference type="EMBL" id="JAMYJR010000026">
    <property type="protein sequence ID" value="MCO8273599.1"/>
    <property type="molecule type" value="Genomic_DNA"/>
</dbReference>
<reference evidence="3 4" key="1">
    <citation type="submission" date="2022-06" db="EMBL/GenBank/DDBJ databases">
        <title>New Species of the Genus Actinoplanes, ActinopZanes ferrugineus.</title>
        <authorList>
            <person name="Ding P."/>
        </authorList>
    </citation>
    <scope>NUCLEOTIDE SEQUENCE [LARGE SCALE GENOMIC DNA]</scope>
    <source>
        <strain evidence="3 4">TRM88003</strain>
    </source>
</reference>
<comment type="caution">
    <text evidence="3">The sequence shown here is derived from an EMBL/GenBank/DDBJ whole genome shotgun (WGS) entry which is preliminary data.</text>
</comment>
<sequence length="127" mass="14209">MNKVTRILTTAGLGLLAGVAFGTGPVQAADTAAPSAAKSQTGATQADRFRDRDAVVGYYRSYRACDLAGRIGERFGRWDDYDCDFQRRGFHRGQFALEVERNWGWGRPGHHRFDDRGDHNRGPHRRG</sequence>
<evidence type="ECO:0000313" key="3">
    <source>
        <dbReference type="EMBL" id="MCO8273599.1"/>
    </source>
</evidence>
<feature type="chain" id="PRO_5045405667" evidence="2">
    <location>
        <begin position="29"/>
        <end position="127"/>
    </location>
</feature>
<dbReference type="Proteomes" id="UP001523369">
    <property type="component" value="Unassembled WGS sequence"/>
</dbReference>
<feature type="signal peptide" evidence="2">
    <location>
        <begin position="1"/>
        <end position="28"/>
    </location>
</feature>
<evidence type="ECO:0000256" key="1">
    <source>
        <dbReference type="SAM" id="MobiDB-lite"/>
    </source>
</evidence>
<evidence type="ECO:0000313" key="4">
    <source>
        <dbReference type="Proteomes" id="UP001523369"/>
    </source>
</evidence>
<keyword evidence="2" id="KW-0732">Signal</keyword>
<feature type="compositionally biased region" description="Basic and acidic residues" evidence="1">
    <location>
        <begin position="111"/>
        <end position="121"/>
    </location>
</feature>
<keyword evidence="4" id="KW-1185">Reference proteome</keyword>
<gene>
    <name evidence="3" type="ORF">M1L60_23680</name>
</gene>
<protein>
    <submittedName>
        <fullName evidence="3">Uncharacterized protein</fullName>
    </submittedName>
</protein>
<name>A0ABT1DRY7_9ACTN</name>
<organism evidence="3 4">
    <name type="scientific">Paractinoplanes aksuensis</name>
    <dbReference type="NCBI Taxonomy" id="2939490"/>
    <lineage>
        <taxon>Bacteria</taxon>
        <taxon>Bacillati</taxon>
        <taxon>Actinomycetota</taxon>
        <taxon>Actinomycetes</taxon>
        <taxon>Micromonosporales</taxon>
        <taxon>Micromonosporaceae</taxon>
        <taxon>Paractinoplanes</taxon>
    </lineage>
</organism>
<dbReference type="RefSeq" id="WP_253239669.1">
    <property type="nucleotide sequence ID" value="NZ_JAMYJR010000026.1"/>
</dbReference>
<proteinExistence type="predicted"/>
<feature type="region of interest" description="Disordered" evidence="1">
    <location>
        <begin position="106"/>
        <end position="127"/>
    </location>
</feature>
<evidence type="ECO:0000256" key="2">
    <source>
        <dbReference type="SAM" id="SignalP"/>
    </source>
</evidence>